<reference evidence="1" key="1">
    <citation type="journal article" date="2020" name="Appl. Environ. Microbiol.">
        <title>Medium-Chain Fatty Acid Synthesis by 'Candidatus Weimeria bifida' gen. nov., sp. nov., and 'Candidatus Pseudoramibacter fermentans' sp. nov.</title>
        <authorList>
            <person name="Scarborough M.J."/>
            <person name="Myers K.S."/>
            <person name="Donohue T.J."/>
            <person name="Noguera D.R."/>
        </authorList>
    </citation>
    <scope>NUCLEOTIDE SEQUENCE</scope>
    <source>
        <strain evidence="1">EUB1.1</strain>
    </source>
</reference>
<accession>A0A6L5GP53</accession>
<comment type="caution">
    <text evidence="1">The sequence shown here is derived from an EMBL/GenBank/DDBJ whole genome shotgun (WGS) entry which is preliminary data.</text>
</comment>
<evidence type="ECO:0000313" key="1">
    <source>
        <dbReference type="EMBL" id="MQM71974.1"/>
    </source>
</evidence>
<evidence type="ECO:0008006" key="3">
    <source>
        <dbReference type="Google" id="ProtNLM"/>
    </source>
</evidence>
<sequence length="90" mass="10138">MIKVHVLPMHGHSAGMTAVKVGGQERYLLIAGDAGYGRPSWERQVLPGVEWNRKETAKSLKRLRAFALDPHCEAVLMTHDREETKDVFVL</sequence>
<dbReference type="EMBL" id="VOGB01000003">
    <property type="protein sequence ID" value="MQM71974.1"/>
    <property type="molecule type" value="Genomic_DNA"/>
</dbReference>
<dbReference type="Proteomes" id="UP000473648">
    <property type="component" value="Unassembled WGS sequence"/>
</dbReference>
<gene>
    <name evidence="1" type="ORF">FRC53_00765</name>
</gene>
<evidence type="ECO:0000313" key="2">
    <source>
        <dbReference type="Proteomes" id="UP000473648"/>
    </source>
</evidence>
<name>A0A6L5GP53_9FIRM</name>
<keyword evidence="2" id="KW-1185">Reference proteome</keyword>
<dbReference type="AlphaFoldDB" id="A0A6L5GP53"/>
<dbReference type="InterPro" id="IPR036866">
    <property type="entry name" value="RibonucZ/Hydroxyglut_hydro"/>
</dbReference>
<protein>
    <recommendedName>
        <fullName evidence="3">MBL fold metallo-hydrolase</fullName>
    </recommendedName>
</protein>
<proteinExistence type="predicted"/>
<organism evidence="1 2">
    <name type="scientific">Candidatus Pseudoramibacter fermentans</name>
    <dbReference type="NCBI Taxonomy" id="2594427"/>
    <lineage>
        <taxon>Bacteria</taxon>
        <taxon>Bacillati</taxon>
        <taxon>Bacillota</taxon>
        <taxon>Clostridia</taxon>
        <taxon>Eubacteriales</taxon>
        <taxon>Eubacteriaceae</taxon>
        <taxon>Pseudoramibacter</taxon>
    </lineage>
</organism>
<dbReference type="SUPFAM" id="SSF56281">
    <property type="entry name" value="Metallo-hydrolase/oxidoreductase"/>
    <property type="match status" value="1"/>
</dbReference>
<dbReference type="Gene3D" id="3.60.15.10">
    <property type="entry name" value="Ribonuclease Z/Hydroxyacylglutathione hydrolase-like"/>
    <property type="match status" value="1"/>
</dbReference>